<dbReference type="RefSeq" id="WP_381181098.1">
    <property type="nucleotide sequence ID" value="NZ_JBHSFK010000029.1"/>
</dbReference>
<accession>A0ABV9B0M6</accession>
<dbReference type="EMBL" id="JBHSFK010000029">
    <property type="protein sequence ID" value="MFC4504871.1"/>
    <property type="molecule type" value="Genomic_DNA"/>
</dbReference>
<comment type="caution">
    <text evidence="1">The sequence shown here is derived from an EMBL/GenBank/DDBJ whole genome shotgun (WGS) entry which is preliminary data.</text>
</comment>
<sequence>MTEEAERVTTAEKGPNAWLQVPAAFVIVAALAGGLWKVQQRNDAELAEKRVSAAAGPITCSTSTPTGIPTMVRAGVKYVSANQLCEALNRPDLTTLLGTPGEKALSYGGGDDSVAMGGSDIPAPEVNVRLTTYSVQLAATYDHFAVKGMADLLGGDARERTFLGRPAVLYSDRTYAFVLGVQAGGGTVKGAPGHVTRRLVVARDAKDGGGSYDISIWRQDFARPDDAVLLRLAARILPTLPGWKTTG</sequence>
<gene>
    <name evidence="1" type="ORF">ACFPIH_36105</name>
</gene>
<evidence type="ECO:0000313" key="1">
    <source>
        <dbReference type="EMBL" id="MFC4504871.1"/>
    </source>
</evidence>
<organism evidence="1 2">
    <name type="scientific">Streptomyces vulcanius</name>
    <dbReference type="NCBI Taxonomy" id="1441876"/>
    <lineage>
        <taxon>Bacteria</taxon>
        <taxon>Bacillati</taxon>
        <taxon>Actinomycetota</taxon>
        <taxon>Actinomycetes</taxon>
        <taxon>Kitasatosporales</taxon>
        <taxon>Streptomycetaceae</taxon>
        <taxon>Streptomyces</taxon>
    </lineage>
</organism>
<proteinExistence type="predicted"/>
<name>A0ABV9B0M6_9ACTN</name>
<dbReference type="Pfam" id="PF19721">
    <property type="entry name" value="DUF6215"/>
    <property type="match status" value="1"/>
</dbReference>
<protein>
    <submittedName>
        <fullName evidence="1">DUF6215 domain-containing protein</fullName>
    </submittedName>
</protein>
<dbReference type="InterPro" id="IPR046187">
    <property type="entry name" value="DUF6215"/>
</dbReference>
<reference evidence="2" key="1">
    <citation type="journal article" date="2019" name="Int. J. Syst. Evol. Microbiol.">
        <title>The Global Catalogue of Microorganisms (GCM) 10K type strain sequencing project: providing services to taxonomists for standard genome sequencing and annotation.</title>
        <authorList>
            <consortium name="The Broad Institute Genomics Platform"/>
            <consortium name="The Broad Institute Genome Sequencing Center for Infectious Disease"/>
            <person name="Wu L."/>
            <person name="Ma J."/>
        </authorList>
    </citation>
    <scope>NUCLEOTIDE SEQUENCE [LARGE SCALE GENOMIC DNA]</scope>
    <source>
        <strain evidence="2">CGMCC 4.7177</strain>
    </source>
</reference>
<dbReference type="Proteomes" id="UP001595839">
    <property type="component" value="Unassembled WGS sequence"/>
</dbReference>
<keyword evidence="2" id="KW-1185">Reference proteome</keyword>
<evidence type="ECO:0000313" key="2">
    <source>
        <dbReference type="Proteomes" id="UP001595839"/>
    </source>
</evidence>